<keyword evidence="14" id="KW-1185">Reference proteome</keyword>
<reference evidence="13 14" key="1">
    <citation type="submission" date="2016-07" db="EMBL/GenBank/DDBJ databases">
        <title>Pervasive Adenine N6-methylation of Active Genes in Fungi.</title>
        <authorList>
            <consortium name="DOE Joint Genome Institute"/>
            <person name="Mondo S.J."/>
            <person name="Dannebaum R.O."/>
            <person name="Kuo R.C."/>
            <person name="Labutti K."/>
            <person name="Haridas S."/>
            <person name="Kuo A."/>
            <person name="Salamov A."/>
            <person name="Ahrendt S.R."/>
            <person name="Lipzen A."/>
            <person name="Sullivan W."/>
            <person name="Andreopoulos W.B."/>
            <person name="Clum A."/>
            <person name="Lindquist E."/>
            <person name="Daum C."/>
            <person name="Ramamoorthy G.K."/>
            <person name="Gryganskyi A."/>
            <person name="Culley D."/>
            <person name="Magnuson J.K."/>
            <person name="James T.Y."/>
            <person name="O'Malley M.A."/>
            <person name="Stajich J.E."/>
            <person name="Spatafora J.W."/>
            <person name="Visel A."/>
            <person name="Grigoriev I.V."/>
        </authorList>
    </citation>
    <scope>NUCLEOTIDE SEQUENCE [LARGE SCALE GENOMIC DNA]</scope>
    <source>
        <strain evidence="13 14">68-887.2</strain>
    </source>
</reference>
<organism evidence="13 14">
    <name type="scientific">Naematelia encephala</name>
    <dbReference type="NCBI Taxonomy" id="71784"/>
    <lineage>
        <taxon>Eukaryota</taxon>
        <taxon>Fungi</taxon>
        <taxon>Dikarya</taxon>
        <taxon>Basidiomycota</taxon>
        <taxon>Agaricomycotina</taxon>
        <taxon>Tremellomycetes</taxon>
        <taxon>Tremellales</taxon>
        <taxon>Naemateliaceae</taxon>
        <taxon>Naematelia</taxon>
    </lineage>
</organism>
<dbReference type="InParanoid" id="A0A1Y2AQ98"/>
<accession>A0A1Y2AQ98</accession>
<dbReference type="InterPro" id="IPR051076">
    <property type="entry name" value="Golgi_membrane_TVP38/TMEM64"/>
</dbReference>
<evidence type="ECO:0000256" key="4">
    <source>
        <dbReference type="ARBA" id="ARBA00013533"/>
    </source>
</evidence>
<dbReference type="InterPro" id="IPR032816">
    <property type="entry name" value="VTT_dom"/>
</dbReference>
<feature type="region of interest" description="Disordered" evidence="10">
    <location>
        <begin position="395"/>
        <end position="431"/>
    </location>
</feature>
<feature type="domain" description="VTT" evidence="12">
    <location>
        <begin position="191"/>
        <end position="303"/>
    </location>
</feature>
<dbReference type="Proteomes" id="UP000193986">
    <property type="component" value="Unassembled WGS sequence"/>
</dbReference>
<comment type="function">
    <text evidence="1">Golgi membrane protein involved in vesicular trafficking and spindle migration.</text>
</comment>
<evidence type="ECO:0000256" key="2">
    <source>
        <dbReference type="ARBA" id="ARBA00004653"/>
    </source>
</evidence>
<keyword evidence="8" id="KW-0333">Golgi apparatus</keyword>
<evidence type="ECO:0000256" key="8">
    <source>
        <dbReference type="ARBA" id="ARBA00023034"/>
    </source>
</evidence>
<dbReference type="GO" id="GO:0000022">
    <property type="term" value="P:mitotic spindle elongation"/>
    <property type="evidence" value="ECO:0007669"/>
    <property type="project" value="TreeGrafter"/>
</dbReference>
<dbReference type="OrthoDB" id="166803at2759"/>
<evidence type="ECO:0000259" key="12">
    <source>
        <dbReference type="Pfam" id="PF09335"/>
    </source>
</evidence>
<evidence type="ECO:0000256" key="7">
    <source>
        <dbReference type="ARBA" id="ARBA00022989"/>
    </source>
</evidence>
<feature type="transmembrane region" description="Helical" evidence="11">
    <location>
        <begin position="363"/>
        <end position="382"/>
    </location>
</feature>
<dbReference type="EMBL" id="MCFC01000064">
    <property type="protein sequence ID" value="ORY24758.1"/>
    <property type="molecule type" value="Genomic_DNA"/>
</dbReference>
<evidence type="ECO:0000313" key="13">
    <source>
        <dbReference type="EMBL" id="ORY24758.1"/>
    </source>
</evidence>
<feature type="transmembrane region" description="Helical" evidence="11">
    <location>
        <begin position="175"/>
        <end position="198"/>
    </location>
</feature>
<dbReference type="PANTHER" id="PTHR47549">
    <property type="entry name" value="GOLGI APPARATUS MEMBRANE PROTEIN TVP38-RELATED"/>
    <property type="match status" value="1"/>
</dbReference>
<feature type="region of interest" description="Disordered" evidence="10">
    <location>
        <begin position="1"/>
        <end position="66"/>
    </location>
</feature>
<comment type="similarity">
    <text evidence="3">Belongs to the TVP38/TMEM64 family.</text>
</comment>
<feature type="compositionally biased region" description="Polar residues" evidence="10">
    <location>
        <begin position="19"/>
        <end position="49"/>
    </location>
</feature>
<dbReference type="STRING" id="71784.A0A1Y2AQ98"/>
<evidence type="ECO:0000256" key="1">
    <source>
        <dbReference type="ARBA" id="ARBA00002978"/>
    </source>
</evidence>
<dbReference type="Pfam" id="PF09335">
    <property type="entry name" value="VTT_dom"/>
    <property type="match status" value="1"/>
</dbReference>
<dbReference type="GO" id="GO:0000139">
    <property type="term" value="C:Golgi membrane"/>
    <property type="evidence" value="ECO:0007669"/>
    <property type="project" value="UniProtKB-SubCell"/>
</dbReference>
<sequence length="431" mass="47548">MSISRSQTPVEHRPPFHHASTSYATSDNQHSHSQYHTPYSTSFSQYGDTESTHYPPEKSIPLDTSHLSHSQPPVIVTLPPLSTYSSNPCQLNDPSRGIYGGNRRIPISFEQVRNRVGSKFGWTQEAGLGKWLILGWIGTTVGFLIATAFWRGQLFHALDDLSKSLASQGPKGKTIFACLILLTTIPPLPLYSTLLVLAGYTFGIWQGFVVAYIASLVGAVLVFVASRTFLKDTLGRCISGSPTSTTLLHLLSTHPHLLLLIRIAPYPYNLLNAILAASPVSLRTYTLCTALSLCKLVLHTWIGAGIHNLSETYLHERPEQFNDDDDDLTTPLPPSPQNPGYDHWHPHHRPHRPGPGPRDQVRFYSTIAGIALCAGLFFYMTFLAKRALRRAQAEQENIDRQGEDGEGEQDGDGDGDGVAFMSVHESDEARA</sequence>
<gene>
    <name evidence="13" type="ORF">BCR39DRAFT_545802</name>
</gene>
<feature type="transmembrane region" description="Helical" evidence="11">
    <location>
        <begin position="131"/>
        <end position="154"/>
    </location>
</feature>
<evidence type="ECO:0000256" key="5">
    <source>
        <dbReference type="ARBA" id="ARBA00020673"/>
    </source>
</evidence>
<feature type="compositionally biased region" description="Acidic residues" evidence="10">
    <location>
        <begin position="404"/>
        <end position="415"/>
    </location>
</feature>
<evidence type="ECO:0000256" key="11">
    <source>
        <dbReference type="SAM" id="Phobius"/>
    </source>
</evidence>
<comment type="subcellular location">
    <subcellularLocation>
        <location evidence="2">Golgi apparatus membrane</location>
        <topology evidence="2">Multi-pass membrane protein</topology>
    </subcellularLocation>
</comment>
<evidence type="ECO:0000256" key="3">
    <source>
        <dbReference type="ARBA" id="ARBA00008640"/>
    </source>
</evidence>
<feature type="region of interest" description="Disordered" evidence="10">
    <location>
        <begin position="319"/>
        <end position="358"/>
    </location>
</feature>
<evidence type="ECO:0000256" key="10">
    <source>
        <dbReference type="SAM" id="MobiDB-lite"/>
    </source>
</evidence>
<name>A0A1Y2AQ98_9TREE</name>
<dbReference type="AlphaFoldDB" id="A0A1Y2AQ98"/>
<dbReference type="GO" id="GO:0016192">
    <property type="term" value="P:vesicle-mediated transport"/>
    <property type="evidence" value="ECO:0007669"/>
    <property type="project" value="TreeGrafter"/>
</dbReference>
<protein>
    <recommendedName>
        <fullName evidence="4">Golgi apparatus membrane protein TVP38</fullName>
    </recommendedName>
    <alternativeName>
        <fullName evidence="5">Golgi apparatus membrane protein tvp38</fullName>
    </alternativeName>
</protein>
<keyword evidence="6 11" id="KW-0812">Transmembrane</keyword>
<keyword evidence="7 11" id="KW-1133">Transmembrane helix</keyword>
<evidence type="ECO:0000313" key="14">
    <source>
        <dbReference type="Proteomes" id="UP000193986"/>
    </source>
</evidence>
<keyword evidence="9 11" id="KW-0472">Membrane</keyword>
<proteinExistence type="inferred from homology"/>
<evidence type="ECO:0000256" key="6">
    <source>
        <dbReference type="ARBA" id="ARBA00022692"/>
    </source>
</evidence>
<feature type="transmembrane region" description="Helical" evidence="11">
    <location>
        <begin position="204"/>
        <end position="225"/>
    </location>
</feature>
<dbReference type="PANTHER" id="PTHR47549:SF3">
    <property type="entry name" value="GOLGI APPARATUS MEMBRANE PROTEIN TVP38"/>
    <property type="match status" value="1"/>
</dbReference>
<comment type="caution">
    <text evidence="13">The sequence shown here is derived from an EMBL/GenBank/DDBJ whole genome shotgun (WGS) entry which is preliminary data.</text>
</comment>
<evidence type="ECO:0000256" key="9">
    <source>
        <dbReference type="ARBA" id="ARBA00023136"/>
    </source>
</evidence>